<dbReference type="OMA" id="PPYCSAT"/>
<feature type="compositionally biased region" description="Basic residues" evidence="1">
    <location>
        <begin position="53"/>
        <end position="65"/>
    </location>
</feature>
<feature type="region of interest" description="Disordered" evidence="1">
    <location>
        <begin position="112"/>
        <end position="145"/>
    </location>
</feature>
<dbReference type="Proteomes" id="UP000008281">
    <property type="component" value="Unassembled WGS sequence"/>
</dbReference>
<evidence type="ECO:0000313" key="2">
    <source>
        <dbReference type="EMBL" id="EFP12227.1"/>
    </source>
</evidence>
<organism evidence="3">
    <name type="scientific">Caenorhabditis remanei</name>
    <name type="common">Caenorhabditis vulgaris</name>
    <dbReference type="NCBI Taxonomy" id="31234"/>
    <lineage>
        <taxon>Eukaryota</taxon>
        <taxon>Metazoa</taxon>
        <taxon>Ecdysozoa</taxon>
        <taxon>Nematoda</taxon>
        <taxon>Chromadorea</taxon>
        <taxon>Rhabditida</taxon>
        <taxon>Rhabditina</taxon>
        <taxon>Rhabditomorpha</taxon>
        <taxon>Rhabditoidea</taxon>
        <taxon>Rhabditidae</taxon>
        <taxon>Peloderinae</taxon>
        <taxon>Caenorhabditis</taxon>
    </lineage>
</organism>
<dbReference type="STRING" id="31234.E3MYZ2"/>
<evidence type="ECO:0000313" key="3">
    <source>
        <dbReference type="Proteomes" id="UP000008281"/>
    </source>
</evidence>
<dbReference type="HOGENOM" id="CLU_452158_0_0_1"/>
<feature type="region of interest" description="Disordered" evidence="1">
    <location>
        <begin position="45"/>
        <end position="73"/>
    </location>
</feature>
<dbReference type="OrthoDB" id="5875572at2759"/>
<proteinExistence type="predicted"/>
<reference evidence="2" key="1">
    <citation type="submission" date="2007-07" db="EMBL/GenBank/DDBJ databases">
        <title>PCAP assembly of the Caenorhabditis remanei genome.</title>
        <authorList>
            <consortium name="The Caenorhabditis remanei Sequencing Consortium"/>
            <person name="Wilson R.K."/>
        </authorList>
    </citation>
    <scope>NUCLEOTIDE SEQUENCE [LARGE SCALE GENOMIC DNA]</scope>
    <source>
        <strain evidence="2">PB4641</strain>
    </source>
</reference>
<feature type="region of interest" description="Disordered" evidence="1">
    <location>
        <begin position="437"/>
        <end position="521"/>
    </location>
</feature>
<evidence type="ECO:0000256" key="1">
    <source>
        <dbReference type="SAM" id="MobiDB-lite"/>
    </source>
</evidence>
<accession>E3MYZ2</accession>
<feature type="compositionally biased region" description="Low complexity" evidence="1">
    <location>
        <begin position="118"/>
        <end position="144"/>
    </location>
</feature>
<feature type="region of interest" description="Disordered" evidence="1">
    <location>
        <begin position="157"/>
        <end position="181"/>
    </location>
</feature>
<sequence length="638" mass="71459">MFMERDEGIDLNSSVHRDFPSFVPDESTYRIQNASQKSMIFPQRLDLSSLTPKKAKNGQNKKKISPIKANSDSRVQKSFNWTEIGQNSVEKRNHTIDLDAMRESFDQMAKTFTEPRKNSNSSVTSDRASSVTSSSSGQSLGQKSIFEEVGRAKKLIDERRREGERQKSGETQTNDVLVLSDSDWHISDDGRYYQEETEEDETRPPSSQPSLAFEPVEHARRGCNSKNFISSVENNGRQKTRLKETAAKKRNTGTASDTVCLSDSQLYEIYEKRCSQDEVTLTEHSPIDDDHDKTIVDEVFEDFHHPLNRLSDKETPILRSVGRDTSNLSLGSQRIERARDATAAHRSASLNNIMSATTATANRKMATNQEERFDGIAPGALRHSMSTVQVSREKLRELQKEHNYPIQSLARFVIRPSTRDIFPLPLDIDAISGKGLRRDEKSTQRNFGGKSASVQIHGERPSPRTTTIPQKSSSGASRPTTSSAAKKVGFQSNLAPNSKISKNFPKNSNSRQLPPPYCSATSSDGTAYSIATVTQQLLGTVKSLHPDWLPTIRRILNDDDVTDDVIGEFRGVLHVEKTALEEKFQKNRNETPFDEHHFLAKISSVSRILERLETLANGGGHVSRIQQIKMIHSALLST</sequence>
<feature type="compositionally biased region" description="Low complexity" evidence="1">
    <location>
        <begin position="472"/>
        <end position="485"/>
    </location>
</feature>
<protein>
    <submittedName>
        <fullName evidence="2">Uncharacterized protein</fullName>
    </submittedName>
</protein>
<name>E3MYZ2_CAERE</name>
<dbReference type="InParanoid" id="E3MYZ2"/>
<gene>
    <name evidence="2" type="ORF">CRE_04201</name>
</gene>
<dbReference type="AlphaFoldDB" id="E3MYZ2"/>
<dbReference type="FunCoup" id="E3MYZ2">
    <property type="interactions" value="1730"/>
</dbReference>
<feature type="compositionally biased region" description="Basic and acidic residues" evidence="1">
    <location>
        <begin position="157"/>
        <end position="168"/>
    </location>
</feature>
<dbReference type="EMBL" id="DS268498">
    <property type="protein sequence ID" value="EFP12227.1"/>
    <property type="molecule type" value="Genomic_DNA"/>
</dbReference>
<feature type="compositionally biased region" description="Polar residues" evidence="1">
    <location>
        <begin position="490"/>
        <end position="512"/>
    </location>
</feature>
<keyword evidence="3" id="KW-1185">Reference proteome</keyword>
<dbReference type="eggNOG" id="ENOG502TGWC">
    <property type="taxonomic scope" value="Eukaryota"/>
</dbReference>